<dbReference type="RefSeq" id="WP_085728571.1">
    <property type="nucleotide sequence ID" value="NZ_NBYN01000054.1"/>
</dbReference>
<gene>
    <name evidence="1" type="ORF">B7O87_10955</name>
</gene>
<dbReference type="AlphaFoldDB" id="A0A1X4G515"/>
<organism evidence="1 2">
    <name type="scientific">Cylindrospermopsis raciborskii CENA303</name>
    <dbReference type="NCBI Taxonomy" id="1170769"/>
    <lineage>
        <taxon>Bacteria</taxon>
        <taxon>Bacillati</taxon>
        <taxon>Cyanobacteriota</taxon>
        <taxon>Cyanophyceae</taxon>
        <taxon>Nostocales</taxon>
        <taxon>Aphanizomenonaceae</taxon>
        <taxon>Cylindrospermopsis</taxon>
    </lineage>
</organism>
<reference evidence="2" key="1">
    <citation type="submission" date="2017-04" db="EMBL/GenBank/DDBJ databases">
        <authorList>
            <person name="Abreu V.A."/>
            <person name="Popin R.V."/>
            <person name="Rigonato J."/>
            <person name="Andreote A.P."/>
            <person name="Schaker P.C."/>
            <person name="Hoff-Risseti C."/>
            <person name="Alvarenga D.O."/>
            <person name="Varani A.M."/>
            <person name="Fiore M.F."/>
        </authorList>
    </citation>
    <scope>NUCLEOTIDE SEQUENCE [LARGE SCALE GENOMIC DNA]</scope>
    <source>
        <strain evidence="2">CENA303</strain>
    </source>
</reference>
<dbReference type="PANTHER" id="PTHR34235">
    <property type="entry name" value="SLR1203 PROTEIN-RELATED"/>
    <property type="match status" value="1"/>
</dbReference>
<evidence type="ECO:0008006" key="3">
    <source>
        <dbReference type="Google" id="ProtNLM"/>
    </source>
</evidence>
<dbReference type="InterPro" id="IPR002636">
    <property type="entry name" value="DUF29"/>
</dbReference>
<dbReference type="EMBL" id="NBYN01000054">
    <property type="protein sequence ID" value="OSO89673.1"/>
    <property type="molecule type" value="Genomic_DNA"/>
</dbReference>
<protein>
    <recommendedName>
        <fullName evidence="3">DUF29 domain-containing protein</fullName>
    </recommendedName>
</protein>
<dbReference type="PANTHER" id="PTHR34235:SF1">
    <property type="entry name" value="SLR0416 PROTEIN"/>
    <property type="match status" value="1"/>
</dbReference>
<proteinExistence type="predicted"/>
<sequence length="155" mass="18702">MAKYSCHQSWISMMKSQPSLYEQDFALWSEKMADLIAAKRFEDLDIDNLVEEIRDLSKRERDRLLSSVRLILHHLLKWDHQPEKRSRSWQITIERERKNLDLYLEDSPSLKRYFCQEWVNKMYLTARLDAMKDTEIDMPQDCSYSLQDVVERALI</sequence>
<dbReference type="Proteomes" id="UP000192997">
    <property type="component" value="Unassembled WGS sequence"/>
</dbReference>
<evidence type="ECO:0000313" key="1">
    <source>
        <dbReference type="EMBL" id="OSO89673.1"/>
    </source>
</evidence>
<name>A0A1X4G515_9CYAN</name>
<dbReference type="Pfam" id="PF01724">
    <property type="entry name" value="DUF29"/>
    <property type="match status" value="1"/>
</dbReference>
<evidence type="ECO:0000313" key="2">
    <source>
        <dbReference type="Proteomes" id="UP000192997"/>
    </source>
</evidence>
<accession>A0A1X4G515</accession>
<dbReference type="Gene3D" id="1.20.1220.20">
    <property type="entry name" value="Uncharcterised protein PF01724"/>
    <property type="match status" value="1"/>
</dbReference>
<comment type="caution">
    <text evidence="1">The sequence shown here is derived from an EMBL/GenBank/DDBJ whole genome shotgun (WGS) entry which is preliminary data.</text>
</comment>